<feature type="transmembrane region" description="Helical" evidence="7">
    <location>
        <begin position="26"/>
        <end position="53"/>
    </location>
</feature>
<keyword evidence="5 7" id="KW-1133">Transmembrane helix</keyword>
<dbReference type="InterPro" id="IPR000515">
    <property type="entry name" value="MetI-like"/>
</dbReference>
<feature type="transmembrane region" description="Helical" evidence="7">
    <location>
        <begin position="141"/>
        <end position="163"/>
    </location>
</feature>
<keyword evidence="10" id="KW-1185">Reference proteome</keyword>
<comment type="subcellular location">
    <subcellularLocation>
        <location evidence="1 7">Cell membrane</location>
        <topology evidence="1 7">Multi-pass membrane protein</topology>
    </subcellularLocation>
</comment>
<evidence type="ECO:0000256" key="5">
    <source>
        <dbReference type="ARBA" id="ARBA00022989"/>
    </source>
</evidence>
<evidence type="ECO:0000256" key="3">
    <source>
        <dbReference type="ARBA" id="ARBA00022475"/>
    </source>
</evidence>
<sequence>MTGTQAPQVARSPARLAWRRLRRDRVAVASAVVLAVIVALSAAAPAVCALLGIDTERHIELLSLDNVGFPEGAFGGMSADHPLGVEPKTGRDLLALLLYGSRTSLLIALGATALSVVLGVAFGLCAGYFRGWVDSVLSRTMDVLLAFPVLLFSIALLVVLGSMGNGNGLRTLVLILVIGFFGFPYVGRLVRGQVIALRQREFVEAARALGASDRRILGTEILPNLVSPILVVATLTIPTRILAEAALSFLGVGIQPPGTSWGQLLGSASHVFTVTPTYMLFPGLTVVVTVLACNLLGDGLRDAFDPKTN</sequence>
<protein>
    <submittedName>
        <fullName evidence="9">Peptide ABC transporter permease</fullName>
    </submittedName>
</protein>
<accession>A0ABQ5R5H7</accession>
<evidence type="ECO:0000256" key="7">
    <source>
        <dbReference type="RuleBase" id="RU363032"/>
    </source>
</evidence>
<feature type="transmembrane region" description="Helical" evidence="7">
    <location>
        <begin position="169"/>
        <end position="190"/>
    </location>
</feature>
<name>A0ABQ5R5H7_9ACTN</name>
<organism evidence="9 10">
    <name type="scientific">Phytohabitans aurantiacus</name>
    <dbReference type="NCBI Taxonomy" id="3016789"/>
    <lineage>
        <taxon>Bacteria</taxon>
        <taxon>Bacillati</taxon>
        <taxon>Actinomycetota</taxon>
        <taxon>Actinomycetes</taxon>
        <taxon>Micromonosporales</taxon>
        <taxon>Micromonosporaceae</taxon>
    </lineage>
</organism>
<feature type="domain" description="ABC transmembrane type-1" evidence="8">
    <location>
        <begin position="101"/>
        <end position="297"/>
    </location>
</feature>
<dbReference type="InterPro" id="IPR035906">
    <property type="entry name" value="MetI-like_sf"/>
</dbReference>
<comment type="similarity">
    <text evidence="7">Belongs to the binding-protein-dependent transport system permease family.</text>
</comment>
<dbReference type="PANTHER" id="PTHR43386">
    <property type="entry name" value="OLIGOPEPTIDE TRANSPORT SYSTEM PERMEASE PROTEIN APPC"/>
    <property type="match status" value="1"/>
</dbReference>
<keyword evidence="4 7" id="KW-0812">Transmembrane</keyword>
<evidence type="ECO:0000313" key="10">
    <source>
        <dbReference type="Proteomes" id="UP001144280"/>
    </source>
</evidence>
<dbReference type="Pfam" id="PF12911">
    <property type="entry name" value="OppC_N"/>
    <property type="match status" value="1"/>
</dbReference>
<proteinExistence type="inferred from homology"/>
<keyword evidence="6 7" id="KW-0472">Membrane</keyword>
<feature type="transmembrane region" description="Helical" evidence="7">
    <location>
        <begin position="221"/>
        <end position="243"/>
    </location>
</feature>
<keyword evidence="3" id="KW-1003">Cell membrane</keyword>
<dbReference type="Gene3D" id="1.10.3720.10">
    <property type="entry name" value="MetI-like"/>
    <property type="match status" value="1"/>
</dbReference>
<feature type="transmembrane region" description="Helical" evidence="7">
    <location>
        <begin position="105"/>
        <end position="129"/>
    </location>
</feature>
<dbReference type="CDD" id="cd06261">
    <property type="entry name" value="TM_PBP2"/>
    <property type="match status" value="1"/>
</dbReference>
<dbReference type="RefSeq" id="WP_281903106.1">
    <property type="nucleotide sequence ID" value="NZ_BSDI01000049.1"/>
</dbReference>
<evidence type="ECO:0000259" key="8">
    <source>
        <dbReference type="PROSITE" id="PS50928"/>
    </source>
</evidence>
<reference evidence="9" key="1">
    <citation type="submission" date="2022-12" db="EMBL/GenBank/DDBJ databases">
        <title>New Phytohabitans aurantiacus sp. RD004123 nov., an actinomycete isolated from soil.</title>
        <authorList>
            <person name="Triningsih D.W."/>
            <person name="Harunari E."/>
            <person name="Igarashi Y."/>
        </authorList>
    </citation>
    <scope>NUCLEOTIDE SEQUENCE</scope>
    <source>
        <strain evidence="9">RD004123</strain>
    </source>
</reference>
<gene>
    <name evidence="9" type="ORF">Pa4123_70720</name>
</gene>
<dbReference type="InterPro" id="IPR050366">
    <property type="entry name" value="BP-dependent_transpt_permease"/>
</dbReference>
<evidence type="ECO:0000256" key="6">
    <source>
        <dbReference type="ARBA" id="ARBA00023136"/>
    </source>
</evidence>
<dbReference type="SUPFAM" id="SSF161098">
    <property type="entry name" value="MetI-like"/>
    <property type="match status" value="1"/>
</dbReference>
<evidence type="ECO:0000256" key="4">
    <source>
        <dbReference type="ARBA" id="ARBA00022692"/>
    </source>
</evidence>
<dbReference type="Pfam" id="PF00528">
    <property type="entry name" value="BPD_transp_1"/>
    <property type="match status" value="1"/>
</dbReference>
<dbReference type="Proteomes" id="UP001144280">
    <property type="component" value="Unassembled WGS sequence"/>
</dbReference>
<evidence type="ECO:0000256" key="2">
    <source>
        <dbReference type="ARBA" id="ARBA00022448"/>
    </source>
</evidence>
<dbReference type="PROSITE" id="PS50928">
    <property type="entry name" value="ABC_TM1"/>
    <property type="match status" value="1"/>
</dbReference>
<dbReference type="EMBL" id="BSDI01000049">
    <property type="protein sequence ID" value="GLI01796.1"/>
    <property type="molecule type" value="Genomic_DNA"/>
</dbReference>
<keyword evidence="2 7" id="KW-0813">Transport</keyword>
<evidence type="ECO:0000313" key="9">
    <source>
        <dbReference type="EMBL" id="GLI01796.1"/>
    </source>
</evidence>
<dbReference type="PANTHER" id="PTHR43386:SF1">
    <property type="entry name" value="D,D-DIPEPTIDE TRANSPORT SYSTEM PERMEASE PROTEIN DDPC-RELATED"/>
    <property type="match status" value="1"/>
</dbReference>
<comment type="caution">
    <text evidence="9">The sequence shown here is derived from an EMBL/GenBank/DDBJ whole genome shotgun (WGS) entry which is preliminary data.</text>
</comment>
<evidence type="ECO:0000256" key="1">
    <source>
        <dbReference type="ARBA" id="ARBA00004651"/>
    </source>
</evidence>
<dbReference type="InterPro" id="IPR025966">
    <property type="entry name" value="OppC_N"/>
</dbReference>
<feature type="transmembrane region" description="Helical" evidence="7">
    <location>
        <begin position="278"/>
        <end position="297"/>
    </location>
</feature>